<dbReference type="Pfam" id="PF14559">
    <property type="entry name" value="TPR_19"/>
    <property type="match status" value="1"/>
</dbReference>
<reference evidence="1" key="1">
    <citation type="submission" date="2018-06" db="EMBL/GenBank/DDBJ databases">
        <authorList>
            <person name="Zhirakovskaya E."/>
        </authorList>
    </citation>
    <scope>NUCLEOTIDE SEQUENCE</scope>
</reference>
<dbReference type="AlphaFoldDB" id="A0A3B0SW63"/>
<proteinExistence type="predicted"/>
<evidence type="ECO:0000313" key="1">
    <source>
        <dbReference type="EMBL" id="VAW10641.1"/>
    </source>
</evidence>
<protein>
    <submittedName>
        <fullName evidence="1">Uncharacterized protein</fullName>
    </submittedName>
</protein>
<dbReference type="Gene3D" id="1.25.40.10">
    <property type="entry name" value="Tetratricopeptide repeat domain"/>
    <property type="match status" value="1"/>
</dbReference>
<organism evidence="1">
    <name type="scientific">hydrothermal vent metagenome</name>
    <dbReference type="NCBI Taxonomy" id="652676"/>
    <lineage>
        <taxon>unclassified sequences</taxon>
        <taxon>metagenomes</taxon>
        <taxon>ecological metagenomes</taxon>
    </lineage>
</organism>
<name>A0A3B0SW63_9ZZZZ</name>
<dbReference type="SUPFAM" id="SSF48452">
    <property type="entry name" value="TPR-like"/>
    <property type="match status" value="1"/>
</dbReference>
<dbReference type="EMBL" id="UOEM01000019">
    <property type="protein sequence ID" value="VAW10641.1"/>
    <property type="molecule type" value="Genomic_DNA"/>
</dbReference>
<sequence>MTGALAGGALADGKTADSAYNRLFAAVLADPANADLGLEYARAALARGEPRKALSTYERILLQDPGNDEARVGLTRVRLLIAPAFTSWRAEAGLGASSNARHATSDGNSNVFARGALSFRDERRLGDNRWRTLGSVRHNQYGDVDELTAGLATISAGPMLGGVGKFVILPAAGVSYSWLDGRSLYFETFGEISAESYSQETLSSVGIRAAHRNIANRFSSLDAWVFDLKGRRSQRGLFGVTDVLSMAGRLRYSNATGTDTKDTDPSTPLFPGKYIEVRGKFAYAMPLFGDAVSGGPTLTAFSRSYRTPVSTGTAKDRRDFFFAPGAAMTFNDVCGRQCDVKFSYRFENNNSNDPAAEYETHVGGARIAVSF</sequence>
<dbReference type="InterPro" id="IPR011990">
    <property type="entry name" value="TPR-like_helical_dom_sf"/>
</dbReference>
<gene>
    <name evidence="1" type="ORF">MNBD_ALPHA09-1937</name>
</gene>
<accession>A0A3B0SW63</accession>